<evidence type="ECO:0000259" key="9">
    <source>
        <dbReference type="Pfam" id="PF05649"/>
    </source>
</evidence>
<keyword evidence="6" id="KW-0482">Metalloprotease</keyword>
<dbReference type="PROSITE" id="PS51885">
    <property type="entry name" value="NEPRILYSIN"/>
    <property type="match status" value="1"/>
</dbReference>
<dbReference type="Gene3D" id="1.10.1380.10">
    <property type="entry name" value="Neutral endopeptidase , domain2"/>
    <property type="match status" value="1"/>
</dbReference>
<dbReference type="RefSeq" id="WP_379480793.1">
    <property type="nucleotide sequence ID" value="NZ_JBHLTL010000004.1"/>
</dbReference>
<evidence type="ECO:0000256" key="1">
    <source>
        <dbReference type="ARBA" id="ARBA00001947"/>
    </source>
</evidence>
<feature type="chain" id="PRO_5045455286" evidence="7">
    <location>
        <begin position="24"/>
        <end position="692"/>
    </location>
</feature>
<reference evidence="10 11" key="1">
    <citation type="submission" date="2024-09" db="EMBL/GenBank/DDBJ databases">
        <authorList>
            <person name="Sun Q."/>
            <person name="Mori K."/>
        </authorList>
    </citation>
    <scope>NUCLEOTIDE SEQUENCE [LARGE SCALE GENOMIC DNA]</scope>
    <source>
        <strain evidence="10 11">NCAIM B.02537</strain>
    </source>
</reference>
<dbReference type="InterPro" id="IPR000718">
    <property type="entry name" value="Peptidase_M13"/>
</dbReference>
<keyword evidence="2" id="KW-0645">Protease</keyword>
<keyword evidence="3" id="KW-0479">Metal-binding</keyword>
<dbReference type="InterPro" id="IPR018497">
    <property type="entry name" value="Peptidase_M13_C"/>
</dbReference>
<evidence type="ECO:0000256" key="7">
    <source>
        <dbReference type="SAM" id="SignalP"/>
    </source>
</evidence>
<evidence type="ECO:0000256" key="3">
    <source>
        <dbReference type="ARBA" id="ARBA00022723"/>
    </source>
</evidence>
<gene>
    <name evidence="10" type="ORF">ACFFF7_07740</name>
</gene>
<dbReference type="Pfam" id="PF05649">
    <property type="entry name" value="Peptidase_M13_N"/>
    <property type="match status" value="1"/>
</dbReference>
<keyword evidence="4" id="KW-0378">Hydrolase</keyword>
<dbReference type="InterPro" id="IPR042089">
    <property type="entry name" value="Peptidase_M13_dom_2"/>
</dbReference>
<dbReference type="Gene3D" id="3.40.390.10">
    <property type="entry name" value="Collagenase (Catalytic Domain)"/>
    <property type="match status" value="1"/>
</dbReference>
<proteinExistence type="predicted"/>
<dbReference type="SUPFAM" id="SSF55486">
    <property type="entry name" value="Metalloproteases ('zincins'), catalytic domain"/>
    <property type="match status" value="1"/>
</dbReference>
<keyword evidence="7" id="KW-0732">Signal</keyword>
<keyword evidence="5" id="KW-0862">Zinc</keyword>
<dbReference type="InterPro" id="IPR008753">
    <property type="entry name" value="Peptidase_M13_N"/>
</dbReference>
<dbReference type="EMBL" id="JBHLTL010000004">
    <property type="protein sequence ID" value="MFC0589301.1"/>
    <property type="molecule type" value="Genomic_DNA"/>
</dbReference>
<organism evidence="10 11">
    <name type="scientific">Novosphingobium aquiterrae</name>
    <dbReference type="NCBI Taxonomy" id="624388"/>
    <lineage>
        <taxon>Bacteria</taxon>
        <taxon>Pseudomonadati</taxon>
        <taxon>Pseudomonadota</taxon>
        <taxon>Alphaproteobacteria</taxon>
        <taxon>Sphingomonadales</taxon>
        <taxon>Sphingomonadaceae</taxon>
        <taxon>Novosphingobium</taxon>
    </lineage>
</organism>
<keyword evidence="11" id="KW-1185">Reference proteome</keyword>
<name>A0ABV6PHJ6_9SPHN</name>
<dbReference type="PANTHER" id="PTHR11733">
    <property type="entry name" value="ZINC METALLOPROTEASE FAMILY M13 NEPRILYSIN-RELATED"/>
    <property type="match status" value="1"/>
</dbReference>
<comment type="caution">
    <text evidence="10">The sequence shown here is derived from an EMBL/GenBank/DDBJ whole genome shotgun (WGS) entry which is preliminary data.</text>
</comment>
<protein>
    <submittedName>
        <fullName evidence="10">M13 family metallopeptidase</fullName>
    </submittedName>
</protein>
<evidence type="ECO:0000256" key="6">
    <source>
        <dbReference type="ARBA" id="ARBA00023049"/>
    </source>
</evidence>
<evidence type="ECO:0000313" key="11">
    <source>
        <dbReference type="Proteomes" id="UP001589943"/>
    </source>
</evidence>
<evidence type="ECO:0000256" key="5">
    <source>
        <dbReference type="ARBA" id="ARBA00022833"/>
    </source>
</evidence>
<dbReference type="InterPro" id="IPR024079">
    <property type="entry name" value="MetalloPept_cat_dom_sf"/>
</dbReference>
<dbReference type="Proteomes" id="UP001589943">
    <property type="component" value="Unassembled WGS sequence"/>
</dbReference>
<feature type="signal peptide" evidence="7">
    <location>
        <begin position="1"/>
        <end position="23"/>
    </location>
</feature>
<comment type="cofactor">
    <cofactor evidence="1">
        <name>Zn(2+)</name>
        <dbReference type="ChEBI" id="CHEBI:29105"/>
    </cofactor>
</comment>
<feature type="domain" description="Peptidase M13 N-terminal" evidence="9">
    <location>
        <begin position="51"/>
        <end position="437"/>
    </location>
</feature>
<evidence type="ECO:0000313" key="10">
    <source>
        <dbReference type="EMBL" id="MFC0589301.1"/>
    </source>
</evidence>
<evidence type="ECO:0000256" key="4">
    <source>
        <dbReference type="ARBA" id="ARBA00022801"/>
    </source>
</evidence>
<feature type="domain" description="Peptidase M13 C-terminal" evidence="8">
    <location>
        <begin position="489"/>
        <end position="689"/>
    </location>
</feature>
<dbReference type="PRINTS" id="PR00786">
    <property type="entry name" value="NEPRILYSIN"/>
</dbReference>
<accession>A0ABV6PHJ6</accession>
<dbReference type="Pfam" id="PF01431">
    <property type="entry name" value="Peptidase_M13"/>
    <property type="match status" value="1"/>
</dbReference>
<evidence type="ECO:0000256" key="2">
    <source>
        <dbReference type="ARBA" id="ARBA00022670"/>
    </source>
</evidence>
<dbReference type="CDD" id="cd08662">
    <property type="entry name" value="M13"/>
    <property type="match status" value="1"/>
</dbReference>
<evidence type="ECO:0000259" key="8">
    <source>
        <dbReference type="Pfam" id="PF01431"/>
    </source>
</evidence>
<sequence length="692" mass="74909">MRNTKLIAALLLGVATATLGPVACKMADQPAVVAGTSVGIDPAMMDKSVKPGDDFYGYANGGWQKNTEIPADRSSIGGFFIASETTDKQLGELIAGIAKSTASADSDEGRIRDIYNAFMDTSKIETAGMAPIKADLDRIAAISDAKALSAELGGNIRADVDPLNSTNFQTENLFGVFVTQALAGGEVVPYILQGGLGMPEREYYLSADPKMADLRTKYQAYIAQLLTDAGVPDAAAKAKRVYDLEVKIAQAHASRAESEDFQHSASEWSRADFASKAPGIDWDAFFSAAQLGNQQKFAAYHAQAIPRLSALVASQPLDAWKDWLTFHQINSNSFVLPAKLDADHFAFYGQALTGAKEQRPRDKRALALVNATMGDALGKLYVDKYFPAAAKAEVQGMVENIKGAFAKRVEGLDWLAPDTRKEALEKVKTIEVGVGYPDTWRDYGALKVTADNAYANVQAAGKVDYAQQLAKIGKPLDKREWWMNAQLVNAVNLPVQNALNFPAAILQRPFFDPKADAAYNYGAIGAVIGHEISHSFDNNGAAFDSTGKMRNWWTAADLAKFNEAGAALAAQFDTYEPFPGVRVNGKLTLGENIADVAGLAAAYDAYRASLGGKQAPVIDGYTGDQRFFIAYAQAWATKMRDEALRGRIATDGHAPGMYRALTVRNLDAWYKAFDVKPGDKLYLPPEKRVKVW</sequence>
<dbReference type="PANTHER" id="PTHR11733:SF211">
    <property type="entry name" value="OLIGOPEPTIDASE LIPOPROTEIN M13 FAMILY"/>
    <property type="match status" value="1"/>
</dbReference>